<sequence>MKKESGEYNPYVHIGLIFAAIVIMCIGTCVFKFYLDKAMGTNIVSTTTKTVNLQVTDKRKVSSYVYKGAMITSYYITVDTDNYTNEGDTEIRSNGIIYNSVEIEDDITCDITTATLGNGNKEYNVSIHDDDNIDNE</sequence>
<feature type="transmembrane region" description="Helical" evidence="1">
    <location>
        <begin position="12"/>
        <end position="35"/>
    </location>
</feature>
<keyword evidence="1" id="KW-0812">Transmembrane</keyword>
<evidence type="ECO:0000313" key="3">
    <source>
        <dbReference type="Proteomes" id="UP000260758"/>
    </source>
</evidence>
<organism evidence="2 3">
    <name type="scientific">Agathobacter rectalis</name>
    <dbReference type="NCBI Taxonomy" id="39491"/>
    <lineage>
        <taxon>Bacteria</taxon>
        <taxon>Bacillati</taxon>
        <taxon>Bacillota</taxon>
        <taxon>Clostridia</taxon>
        <taxon>Lachnospirales</taxon>
        <taxon>Lachnospiraceae</taxon>
        <taxon>Agathobacter</taxon>
    </lineage>
</organism>
<protein>
    <submittedName>
        <fullName evidence="2">Uncharacterized protein</fullName>
    </submittedName>
</protein>
<accession>A0A3E4YLF6</accession>
<evidence type="ECO:0000256" key="1">
    <source>
        <dbReference type="SAM" id="Phobius"/>
    </source>
</evidence>
<dbReference type="AlphaFoldDB" id="A0A3E4YLF6"/>
<keyword evidence="1" id="KW-1133">Transmembrane helix</keyword>
<comment type="caution">
    <text evidence="2">The sequence shown here is derived from an EMBL/GenBank/DDBJ whole genome shotgun (WGS) entry which is preliminary data.</text>
</comment>
<gene>
    <name evidence="2" type="ORF">DXB99_02565</name>
</gene>
<proteinExistence type="predicted"/>
<name>A0A3E4YLF6_9FIRM</name>
<dbReference type="Proteomes" id="UP000260758">
    <property type="component" value="Unassembled WGS sequence"/>
</dbReference>
<dbReference type="RefSeq" id="WP_117718181.1">
    <property type="nucleotide sequence ID" value="NZ_QSTP01000001.1"/>
</dbReference>
<evidence type="ECO:0000313" key="2">
    <source>
        <dbReference type="EMBL" id="RGM75423.1"/>
    </source>
</evidence>
<dbReference type="EMBL" id="QSTP01000001">
    <property type="protein sequence ID" value="RGM75423.1"/>
    <property type="molecule type" value="Genomic_DNA"/>
</dbReference>
<keyword evidence="1" id="KW-0472">Membrane</keyword>
<reference evidence="2 3" key="1">
    <citation type="submission" date="2018-08" db="EMBL/GenBank/DDBJ databases">
        <title>A genome reference for cultivated species of the human gut microbiota.</title>
        <authorList>
            <person name="Zou Y."/>
            <person name="Xue W."/>
            <person name="Luo G."/>
        </authorList>
    </citation>
    <scope>NUCLEOTIDE SEQUENCE [LARGE SCALE GENOMIC DNA]</scope>
    <source>
        <strain evidence="2 3">OM07-13</strain>
    </source>
</reference>